<dbReference type="PROSITE" id="PS50948">
    <property type="entry name" value="PAN"/>
    <property type="match status" value="1"/>
</dbReference>
<dbReference type="Pfam" id="PF00024">
    <property type="entry name" value="PAN_1"/>
    <property type="match status" value="2"/>
</dbReference>
<evidence type="ECO:0000313" key="4">
    <source>
        <dbReference type="Proteomes" id="UP001445076"/>
    </source>
</evidence>
<organism evidence="3 4">
    <name type="scientific">Cherax quadricarinatus</name>
    <name type="common">Australian red claw crayfish</name>
    <dbReference type="NCBI Taxonomy" id="27406"/>
    <lineage>
        <taxon>Eukaryota</taxon>
        <taxon>Metazoa</taxon>
        <taxon>Ecdysozoa</taxon>
        <taxon>Arthropoda</taxon>
        <taxon>Crustacea</taxon>
        <taxon>Multicrustacea</taxon>
        <taxon>Malacostraca</taxon>
        <taxon>Eumalacostraca</taxon>
        <taxon>Eucarida</taxon>
        <taxon>Decapoda</taxon>
        <taxon>Pleocyemata</taxon>
        <taxon>Astacidea</taxon>
        <taxon>Parastacoidea</taxon>
        <taxon>Parastacidae</taxon>
        <taxon>Cherax</taxon>
    </lineage>
</organism>
<feature type="non-terminal residue" evidence="3">
    <location>
        <position position="1"/>
    </location>
</feature>
<name>A0AAW0XPH3_CHEQU</name>
<sequence>SFYECQDLNKNCFVSNYKDSPGNFVDIPKNCSHYKKALIKNTKIQKTNDEVLLWLDGQVSMGIFVLRIKYQDIGGQTKTGIYNATFVEEILMPDDPILVDLIREDFQMAFIHGKLQAQYTDLQLNKVSYDLCLASCLQERAFDCETFSYCYDDSTCSLSSFVVDSPVPNSEVVRKTNCVIISRSHTNDYDKMDGTVFLGTPKASTHTTGPEKCAFYCDNSTAFTCRSFDFCSQDNTCNLFEEHSIDVPDKLNHSYADCVHYARNALVDFKKHEKQVLAGNRDRYVKDISVTQCAQVCEDEPDFGCNGFDYCTEPGSITCFLTSAHYSDAGIVITNSPTCDHYSREYYEGDDRDSHANRKKDPSKYIYGPGDMAGLACSMLVISIALTFAGVYAYNKHYKQ</sequence>
<dbReference type="EMBL" id="JARKIK010000028">
    <property type="protein sequence ID" value="KAK8742314.1"/>
    <property type="molecule type" value="Genomic_DNA"/>
</dbReference>
<protein>
    <recommendedName>
        <fullName evidence="2">Apple domain-containing protein</fullName>
    </recommendedName>
</protein>
<keyword evidence="4" id="KW-1185">Reference proteome</keyword>
<keyword evidence="1" id="KW-0472">Membrane</keyword>
<evidence type="ECO:0000313" key="3">
    <source>
        <dbReference type="EMBL" id="KAK8742314.1"/>
    </source>
</evidence>
<evidence type="ECO:0000259" key="2">
    <source>
        <dbReference type="PROSITE" id="PS50948"/>
    </source>
</evidence>
<dbReference type="AlphaFoldDB" id="A0AAW0XPH3"/>
<feature type="transmembrane region" description="Helical" evidence="1">
    <location>
        <begin position="372"/>
        <end position="394"/>
    </location>
</feature>
<gene>
    <name evidence="3" type="ORF">OTU49_001795</name>
</gene>
<dbReference type="SUPFAM" id="SSF57414">
    <property type="entry name" value="Hairpin loop containing domain-like"/>
    <property type="match status" value="3"/>
</dbReference>
<dbReference type="SMART" id="SM00473">
    <property type="entry name" value="PAN_AP"/>
    <property type="match status" value="3"/>
</dbReference>
<feature type="domain" description="Apple" evidence="2">
    <location>
        <begin position="258"/>
        <end position="346"/>
    </location>
</feature>
<dbReference type="Gene3D" id="3.50.4.10">
    <property type="entry name" value="Hepatocyte Growth Factor"/>
    <property type="match status" value="3"/>
</dbReference>
<keyword evidence="1" id="KW-0812">Transmembrane</keyword>
<dbReference type="Proteomes" id="UP001445076">
    <property type="component" value="Unassembled WGS sequence"/>
</dbReference>
<accession>A0AAW0XPH3</accession>
<keyword evidence="1" id="KW-1133">Transmembrane helix</keyword>
<reference evidence="3 4" key="1">
    <citation type="journal article" date="2024" name="BMC Genomics">
        <title>Genome assembly of redclaw crayfish (Cherax quadricarinatus) provides insights into its immune adaptation and hypoxia tolerance.</title>
        <authorList>
            <person name="Liu Z."/>
            <person name="Zheng J."/>
            <person name="Li H."/>
            <person name="Fang K."/>
            <person name="Wang S."/>
            <person name="He J."/>
            <person name="Zhou D."/>
            <person name="Weng S."/>
            <person name="Chi M."/>
            <person name="Gu Z."/>
            <person name="He J."/>
            <person name="Li F."/>
            <person name="Wang M."/>
        </authorList>
    </citation>
    <scope>NUCLEOTIDE SEQUENCE [LARGE SCALE GENOMIC DNA]</scope>
    <source>
        <strain evidence="3">ZL_2023a</strain>
    </source>
</reference>
<proteinExistence type="predicted"/>
<evidence type="ECO:0000256" key="1">
    <source>
        <dbReference type="SAM" id="Phobius"/>
    </source>
</evidence>
<comment type="caution">
    <text evidence="3">The sequence shown here is derived from an EMBL/GenBank/DDBJ whole genome shotgun (WGS) entry which is preliminary data.</text>
</comment>
<dbReference type="InterPro" id="IPR003609">
    <property type="entry name" value="Pan_app"/>
</dbReference>